<proteinExistence type="inferred from homology"/>
<sequence>MNVTAVVENFASTGKRGRVSGMQPVVVVQHPLAQCHLAAIRAADTPSHEFRRHLNHLARLLFFEASRELPMREISVQTPLKQTQGAQLARPLVFAPILRAGLGMLDGILPLAPEAVVAHVGIRRNEETALPQAYYANLPASLSAADVFLLDPMLATGGSACEAARQLKEAGAVRITMICVVSCPEGLAAMKLAHPDVAIITAAVDAGLNDRCYIVPGLGDAGDRYFGT</sequence>
<dbReference type="GO" id="GO:0004845">
    <property type="term" value="F:uracil phosphoribosyltransferase activity"/>
    <property type="evidence" value="ECO:0007669"/>
    <property type="project" value="UniProtKB-EC"/>
</dbReference>
<evidence type="ECO:0000313" key="13">
    <source>
        <dbReference type="Proteomes" id="UP001596052"/>
    </source>
</evidence>
<dbReference type="RefSeq" id="WP_377171992.1">
    <property type="nucleotide sequence ID" value="NZ_JBHSMQ010000015.1"/>
</dbReference>
<reference evidence="13" key="1">
    <citation type="journal article" date="2019" name="Int. J. Syst. Evol. Microbiol.">
        <title>The Global Catalogue of Microorganisms (GCM) 10K type strain sequencing project: providing services to taxonomists for standard genome sequencing and annotation.</title>
        <authorList>
            <consortium name="The Broad Institute Genomics Platform"/>
            <consortium name="The Broad Institute Genome Sequencing Center for Infectious Disease"/>
            <person name="Wu L."/>
            <person name="Ma J."/>
        </authorList>
    </citation>
    <scope>NUCLEOTIDE SEQUENCE [LARGE SCALE GENOMIC DNA]</scope>
    <source>
        <strain evidence="13">CGMCC 4.1469</strain>
    </source>
</reference>
<evidence type="ECO:0000256" key="5">
    <source>
        <dbReference type="ARBA" id="ARBA00022533"/>
    </source>
</evidence>
<dbReference type="InterPro" id="IPR005765">
    <property type="entry name" value="UPRT"/>
</dbReference>
<keyword evidence="13" id="KW-1185">Reference proteome</keyword>
<evidence type="ECO:0000259" key="11">
    <source>
        <dbReference type="Pfam" id="PF14681"/>
    </source>
</evidence>
<evidence type="ECO:0000256" key="9">
    <source>
        <dbReference type="ARBA" id="ARBA00023134"/>
    </source>
</evidence>
<dbReference type="PANTHER" id="PTHR32315:SF4">
    <property type="entry name" value="URACIL PHOSPHORIBOSYLTRANSFERASE, CHLOROPLASTIC"/>
    <property type="match status" value="1"/>
</dbReference>
<evidence type="ECO:0000313" key="12">
    <source>
        <dbReference type="EMBL" id="MFC5458048.1"/>
    </source>
</evidence>
<protein>
    <recommendedName>
        <fullName evidence="4 10">Uracil phosphoribosyltransferase</fullName>
        <ecNumber evidence="4 10">2.4.2.9</ecNumber>
    </recommendedName>
</protein>
<comment type="similarity">
    <text evidence="3">Belongs to the UPRTase family.</text>
</comment>
<dbReference type="PANTHER" id="PTHR32315">
    <property type="entry name" value="ADENINE PHOSPHORIBOSYLTRANSFERASE"/>
    <property type="match status" value="1"/>
</dbReference>
<evidence type="ECO:0000256" key="2">
    <source>
        <dbReference type="ARBA" id="ARBA00005180"/>
    </source>
</evidence>
<comment type="pathway">
    <text evidence="2">Pyrimidine metabolism; UMP biosynthesis via salvage pathway; UMP from uracil: step 1/1.</text>
</comment>
<dbReference type="SUPFAM" id="SSF53271">
    <property type="entry name" value="PRTase-like"/>
    <property type="match status" value="1"/>
</dbReference>
<evidence type="ECO:0000256" key="4">
    <source>
        <dbReference type="ARBA" id="ARBA00011894"/>
    </source>
</evidence>
<feature type="domain" description="Phosphoribosyltransferase" evidence="11">
    <location>
        <begin position="27"/>
        <end position="228"/>
    </location>
</feature>
<dbReference type="NCBIfam" id="NF001097">
    <property type="entry name" value="PRK00129.1"/>
    <property type="match status" value="1"/>
</dbReference>
<evidence type="ECO:0000256" key="7">
    <source>
        <dbReference type="ARBA" id="ARBA00022679"/>
    </source>
</evidence>
<evidence type="ECO:0000256" key="10">
    <source>
        <dbReference type="NCBIfam" id="TIGR01091"/>
    </source>
</evidence>
<dbReference type="EMBL" id="JBHSMQ010000015">
    <property type="protein sequence ID" value="MFC5458048.1"/>
    <property type="molecule type" value="Genomic_DNA"/>
</dbReference>
<dbReference type="CDD" id="cd06223">
    <property type="entry name" value="PRTases_typeI"/>
    <property type="match status" value="1"/>
</dbReference>
<evidence type="ECO:0000256" key="1">
    <source>
        <dbReference type="ARBA" id="ARBA00001946"/>
    </source>
</evidence>
<dbReference type="EC" id="2.4.2.9" evidence="4 10"/>
<dbReference type="InterPro" id="IPR000836">
    <property type="entry name" value="PRTase_dom"/>
</dbReference>
<dbReference type="Gene3D" id="3.40.50.2020">
    <property type="match status" value="1"/>
</dbReference>
<keyword evidence="9" id="KW-0342">GTP-binding</keyword>
<keyword evidence="6 12" id="KW-0328">Glycosyltransferase</keyword>
<evidence type="ECO:0000256" key="3">
    <source>
        <dbReference type="ARBA" id="ARBA00009516"/>
    </source>
</evidence>
<keyword evidence="7 12" id="KW-0808">Transferase</keyword>
<accession>A0ABW0KZ87</accession>
<comment type="cofactor">
    <cofactor evidence="1">
        <name>Mg(2+)</name>
        <dbReference type="ChEBI" id="CHEBI:18420"/>
    </cofactor>
</comment>
<evidence type="ECO:0000256" key="8">
    <source>
        <dbReference type="ARBA" id="ARBA00022741"/>
    </source>
</evidence>
<dbReference type="InterPro" id="IPR029057">
    <property type="entry name" value="PRTase-like"/>
</dbReference>
<dbReference type="Pfam" id="PF14681">
    <property type="entry name" value="UPRTase"/>
    <property type="match status" value="1"/>
</dbReference>
<dbReference type="InterPro" id="IPR050054">
    <property type="entry name" value="UPRTase/APRTase"/>
</dbReference>
<evidence type="ECO:0000256" key="6">
    <source>
        <dbReference type="ARBA" id="ARBA00022676"/>
    </source>
</evidence>
<comment type="caution">
    <text evidence="12">The sequence shown here is derived from an EMBL/GenBank/DDBJ whole genome shotgun (WGS) entry which is preliminary data.</text>
</comment>
<dbReference type="NCBIfam" id="TIGR01091">
    <property type="entry name" value="upp"/>
    <property type="match status" value="1"/>
</dbReference>
<name>A0ABW0KZ87_9BACT</name>
<gene>
    <name evidence="12" type="primary">upp</name>
    <name evidence="12" type="ORF">ACFQDI_24470</name>
</gene>
<organism evidence="12 13">
    <name type="scientific">Prosthecobacter fluviatilis</name>
    <dbReference type="NCBI Taxonomy" id="445931"/>
    <lineage>
        <taxon>Bacteria</taxon>
        <taxon>Pseudomonadati</taxon>
        <taxon>Verrucomicrobiota</taxon>
        <taxon>Verrucomicrobiia</taxon>
        <taxon>Verrucomicrobiales</taxon>
        <taxon>Verrucomicrobiaceae</taxon>
        <taxon>Prosthecobacter</taxon>
    </lineage>
</organism>
<keyword evidence="8" id="KW-0547">Nucleotide-binding</keyword>
<keyword evidence="5" id="KW-0021">Allosteric enzyme</keyword>
<dbReference type="Proteomes" id="UP001596052">
    <property type="component" value="Unassembled WGS sequence"/>
</dbReference>